<organism evidence="19">
    <name type="scientific">Hymenolepis diminuta</name>
    <name type="common">Rat tapeworm</name>
    <dbReference type="NCBI Taxonomy" id="6216"/>
    <lineage>
        <taxon>Eukaryota</taxon>
        <taxon>Metazoa</taxon>
        <taxon>Spiralia</taxon>
        <taxon>Lophotrochozoa</taxon>
        <taxon>Platyhelminthes</taxon>
        <taxon>Cestoda</taxon>
        <taxon>Eucestoda</taxon>
        <taxon>Cyclophyllidea</taxon>
        <taxon>Hymenolepididae</taxon>
        <taxon>Hymenolepis</taxon>
    </lineage>
</organism>
<dbReference type="EMBL" id="CABIJS010000055">
    <property type="protein sequence ID" value="VUZ41251.1"/>
    <property type="molecule type" value="Genomic_DNA"/>
</dbReference>
<dbReference type="InterPro" id="IPR000719">
    <property type="entry name" value="Prot_kinase_dom"/>
</dbReference>
<evidence type="ECO:0000256" key="13">
    <source>
        <dbReference type="SAM" id="MobiDB-lite"/>
    </source>
</evidence>
<dbReference type="Proteomes" id="UP000321570">
    <property type="component" value="Unassembled WGS sequence"/>
</dbReference>
<evidence type="ECO:0000256" key="9">
    <source>
        <dbReference type="ARBA" id="ARBA00047811"/>
    </source>
</evidence>
<dbReference type="Gene3D" id="1.10.510.10">
    <property type="entry name" value="Transferase(Phosphotransferase) domain 1"/>
    <property type="match status" value="1"/>
</dbReference>
<dbReference type="OrthoDB" id="204883at2759"/>
<dbReference type="FunFam" id="1.10.510.10:FF:000203">
    <property type="entry name" value="Cyclin-dependent kinase 9"/>
    <property type="match status" value="1"/>
</dbReference>
<evidence type="ECO:0000256" key="12">
    <source>
        <dbReference type="RuleBase" id="RU000304"/>
    </source>
</evidence>
<dbReference type="PANTHER" id="PTHR24056:SF233">
    <property type="entry name" value="CYCLIN-DEPENDENT KINASE 9"/>
    <property type="match status" value="1"/>
</dbReference>
<feature type="binding site" evidence="11">
    <location>
        <position position="69"/>
    </location>
    <ligand>
        <name>ATP</name>
        <dbReference type="ChEBI" id="CHEBI:30616"/>
    </ligand>
</feature>
<feature type="region of interest" description="Disordered" evidence="13">
    <location>
        <begin position="363"/>
        <end position="393"/>
    </location>
</feature>
<evidence type="ECO:0000256" key="10">
    <source>
        <dbReference type="ARBA" id="ARBA00048367"/>
    </source>
</evidence>
<keyword evidence="3 12" id="KW-0723">Serine/threonine-protein kinase</keyword>
<evidence type="ECO:0000313" key="17">
    <source>
        <dbReference type="Proteomes" id="UP000274504"/>
    </source>
</evidence>
<comment type="catalytic activity">
    <reaction evidence="9">
        <text>L-threonyl-[protein] + ATP = O-phospho-L-threonyl-[protein] + ADP + H(+)</text>
        <dbReference type="Rhea" id="RHEA:46608"/>
        <dbReference type="Rhea" id="RHEA-COMP:11060"/>
        <dbReference type="Rhea" id="RHEA-COMP:11605"/>
        <dbReference type="ChEBI" id="CHEBI:15378"/>
        <dbReference type="ChEBI" id="CHEBI:30013"/>
        <dbReference type="ChEBI" id="CHEBI:30616"/>
        <dbReference type="ChEBI" id="CHEBI:61977"/>
        <dbReference type="ChEBI" id="CHEBI:456216"/>
        <dbReference type="EC" id="2.7.11.22"/>
    </reaction>
</comment>
<keyword evidence="8" id="KW-0539">Nucleus</keyword>
<evidence type="ECO:0000256" key="8">
    <source>
        <dbReference type="ARBA" id="ARBA00023242"/>
    </source>
</evidence>
<dbReference type="InterPro" id="IPR050108">
    <property type="entry name" value="CDK"/>
</dbReference>
<dbReference type="SMART" id="SM00220">
    <property type="entry name" value="S_TKc"/>
    <property type="match status" value="1"/>
</dbReference>
<name>A0A0R3SUI3_HYMDI</name>
<dbReference type="GO" id="GO:0005634">
    <property type="term" value="C:nucleus"/>
    <property type="evidence" value="ECO:0007669"/>
    <property type="project" value="UniProtKB-SubCell"/>
</dbReference>
<keyword evidence="4" id="KW-0808">Transferase</keyword>
<reference evidence="19" key="1">
    <citation type="submission" date="2017-02" db="UniProtKB">
        <authorList>
            <consortium name="WormBaseParasite"/>
        </authorList>
    </citation>
    <scope>IDENTIFICATION</scope>
</reference>
<feature type="domain" description="Protein kinase" evidence="14">
    <location>
        <begin position="40"/>
        <end position="337"/>
    </location>
</feature>
<dbReference type="PROSITE" id="PS00108">
    <property type="entry name" value="PROTEIN_KINASE_ST"/>
    <property type="match status" value="1"/>
</dbReference>
<dbReference type="PANTHER" id="PTHR24056">
    <property type="entry name" value="CELL DIVISION PROTEIN KINASE"/>
    <property type="match status" value="1"/>
</dbReference>
<dbReference type="AlphaFoldDB" id="A0A0R3SUI3"/>
<dbReference type="EMBL" id="UYSG01011226">
    <property type="protein sequence ID" value="VDL61477.1"/>
    <property type="molecule type" value="Genomic_DNA"/>
</dbReference>
<keyword evidence="6" id="KW-0418">Kinase</keyword>
<protein>
    <submittedName>
        <fullName evidence="19">Protein kinase domain-containing protein</fullName>
    </submittedName>
</protein>
<keyword evidence="7 11" id="KW-0067">ATP-binding</keyword>
<dbReference type="InterPro" id="IPR011009">
    <property type="entry name" value="Kinase-like_dom_sf"/>
</dbReference>
<evidence type="ECO:0000256" key="4">
    <source>
        <dbReference type="ARBA" id="ARBA00022679"/>
    </source>
</evidence>
<dbReference type="GO" id="GO:0005524">
    <property type="term" value="F:ATP binding"/>
    <property type="evidence" value="ECO:0007669"/>
    <property type="project" value="UniProtKB-UniRule"/>
</dbReference>
<proteinExistence type="inferred from homology"/>
<comment type="similarity">
    <text evidence="2">Belongs to the protein kinase superfamily. CMGC Ser/Thr protein kinase family. CDC2/CDKX subfamily.</text>
</comment>
<evidence type="ECO:0000256" key="7">
    <source>
        <dbReference type="ARBA" id="ARBA00022840"/>
    </source>
</evidence>
<evidence type="ECO:0000259" key="14">
    <source>
        <dbReference type="PROSITE" id="PS50011"/>
    </source>
</evidence>
<dbReference type="Proteomes" id="UP000274504">
    <property type="component" value="Unassembled WGS sequence"/>
</dbReference>
<dbReference type="PROSITE" id="PS50011">
    <property type="entry name" value="PROTEIN_KINASE_DOM"/>
    <property type="match status" value="1"/>
</dbReference>
<dbReference type="FunFam" id="3.30.200.20:FF:000124">
    <property type="entry name" value="Cyclin-dependent kinase 4"/>
    <property type="match status" value="1"/>
</dbReference>
<dbReference type="InterPro" id="IPR017441">
    <property type="entry name" value="Protein_kinase_ATP_BS"/>
</dbReference>
<sequence length="415" mass="47201">MDDIDLNLLVKDLESDSTDLLKSIDKDLEQQTQTIPIEEYENIKKVGQGTFGEVFKVREKRTNKIYAVKRLRTEKEVEGFPLTSLREVIILQQLNHENIVRLHGICHKRNNNPNSSRYDFFLLFEFCDHDLSGLLTQKADISLPVRKSIAKQLLTGIQYLHSNDILHRDLKASNILIDSSGHLKIADFGLARFAAKSMRKDKRPQYTATVVTLWYRPPEVLLSDRSYGKPVDLWGAGCIIAELWTRCPILQGENELAQIKLILALCGSVTPKLWPGVDHLDFYKKTTNVQWECRRTLRERLGPSITTPSALDLVDRLLVCNPTQRLTAEQALAHEFFLEDPPPGDLSYLSHNGASYLEFISRQQQRQQQENRMRHQPRGPGVPPGYRGGARGGLPVTAGAINNQVESSMSFDRVY</sequence>
<evidence type="ECO:0000256" key="11">
    <source>
        <dbReference type="PROSITE-ProRule" id="PRU10141"/>
    </source>
</evidence>
<evidence type="ECO:0000313" key="15">
    <source>
        <dbReference type="EMBL" id="VDL61477.1"/>
    </source>
</evidence>
<comment type="catalytic activity">
    <reaction evidence="10">
        <text>L-seryl-[protein] + ATP = O-phospho-L-seryl-[protein] + ADP + H(+)</text>
        <dbReference type="Rhea" id="RHEA:17989"/>
        <dbReference type="Rhea" id="RHEA-COMP:9863"/>
        <dbReference type="Rhea" id="RHEA-COMP:11604"/>
        <dbReference type="ChEBI" id="CHEBI:15378"/>
        <dbReference type="ChEBI" id="CHEBI:29999"/>
        <dbReference type="ChEBI" id="CHEBI:30616"/>
        <dbReference type="ChEBI" id="CHEBI:83421"/>
        <dbReference type="ChEBI" id="CHEBI:456216"/>
        <dbReference type="EC" id="2.7.11.22"/>
    </reaction>
</comment>
<evidence type="ECO:0000256" key="1">
    <source>
        <dbReference type="ARBA" id="ARBA00004123"/>
    </source>
</evidence>
<evidence type="ECO:0000313" key="16">
    <source>
        <dbReference type="EMBL" id="VUZ41251.1"/>
    </source>
</evidence>
<accession>A0A0R3SUI3</accession>
<evidence type="ECO:0000313" key="18">
    <source>
        <dbReference type="Proteomes" id="UP000321570"/>
    </source>
</evidence>
<dbReference type="GO" id="GO:0004693">
    <property type="term" value="F:cyclin-dependent protein serine/threonine kinase activity"/>
    <property type="evidence" value="ECO:0007669"/>
    <property type="project" value="UniProtKB-EC"/>
</dbReference>
<dbReference type="WBParaSite" id="HDID_0000916101-mRNA-1">
    <property type="protein sequence ID" value="HDID_0000916101-mRNA-1"/>
    <property type="gene ID" value="HDID_0000916101"/>
</dbReference>
<evidence type="ECO:0000256" key="6">
    <source>
        <dbReference type="ARBA" id="ARBA00022777"/>
    </source>
</evidence>
<evidence type="ECO:0000313" key="19">
    <source>
        <dbReference type="WBParaSite" id="HDID_0000916101-mRNA-1"/>
    </source>
</evidence>
<dbReference type="PROSITE" id="PS00107">
    <property type="entry name" value="PROTEIN_KINASE_ATP"/>
    <property type="match status" value="1"/>
</dbReference>
<keyword evidence="18" id="KW-1185">Reference proteome</keyword>
<evidence type="ECO:0000256" key="2">
    <source>
        <dbReference type="ARBA" id="ARBA00006485"/>
    </source>
</evidence>
<dbReference type="STRING" id="6216.A0A0R3SUI3"/>
<dbReference type="Pfam" id="PF00069">
    <property type="entry name" value="Pkinase"/>
    <property type="match status" value="1"/>
</dbReference>
<evidence type="ECO:0000256" key="3">
    <source>
        <dbReference type="ARBA" id="ARBA00022527"/>
    </source>
</evidence>
<dbReference type="Gene3D" id="3.30.200.20">
    <property type="entry name" value="Phosphorylase Kinase, domain 1"/>
    <property type="match status" value="1"/>
</dbReference>
<evidence type="ECO:0000256" key="5">
    <source>
        <dbReference type="ARBA" id="ARBA00022741"/>
    </source>
</evidence>
<reference evidence="16 18" key="3">
    <citation type="submission" date="2019-07" db="EMBL/GenBank/DDBJ databases">
        <authorList>
            <person name="Jastrzebski P J."/>
            <person name="Paukszto L."/>
            <person name="Jastrzebski P J."/>
        </authorList>
    </citation>
    <scope>NUCLEOTIDE SEQUENCE [LARGE SCALE GENOMIC DNA]</scope>
    <source>
        <strain evidence="16 18">WMS-il1</strain>
    </source>
</reference>
<keyword evidence="5 11" id="KW-0547">Nucleotide-binding</keyword>
<reference evidence="15 17" key="2">
    <citation type="submission" date="2018-11" db="EMBL/GenBank/DDBJ databases">
        <authorList>
            <consortium name="Pathogen Informatics"/>
        </authorList>
    </citation>
    <scope>NUCLEOTIDE SEQUENCE [LARGE SCALE GENOMIC DNA]</scope>
</reference>
<comment type="subcellular location">
    <subcellularLocation>
        <location evidence="1">Nucleus</location>
    </subcellularLocation>
</comment>
<dbReference type="SUPFAM" id="SSF56112">
    <property type="entry name" value="Protein kinase-like (PK-like)"/>
    <property type="match status" value="1"/>
</dbReference>
<gene>
    <name evidence="15" type="ORF">HDID_LOCUS9159</name>
    <name evidence="16" type="ORF">WMSIL1_LOCUS2129</name>
</gene>
<dbReference type="GO" id="GO:0008353">
    <property type="term" value="F:RNA polymerase II CTD heptapeptide repeat kinase activity"/>
    <property type="evidence" value="ECO:0007669"/>
    <property type="project" value="TreeGrafter"/>
</dbReference>
<dbReference type="InterPro" id="IPR008271">
    <property type="entry name" value="Ser/Thr_kinase_AS"/>
</dbReference>